<dbReference type="Proteomes" id="UP000008810">
    <property type="component" value="Chromosome 1"/>
</dbReference>
<reference evidence="2 3" key="1">
    <citation type="journal article" date="2010" name="Nature">
        <title>Genome sequencing and analysis of the model grass Brachypodium distachyon.</title>
        <authorList>
            <consortium name="International Brachypodium Initiative"/>
        </authorList>
    </citation>
    <scope>NUCLEOTIDE SEQUENCE [LARGE SCALE GENOMIC DNA]</scope>
    <source>
        <strain evidence="2">Bd21</strain>
        <strain evidence="3">cv. Bd21</strain>
    </source>
</reference>
<dbReference type="OrthoDB" id="695963at2759"/>
<evidence type="ECO:0000256" key="1">
    <source>
        <dbReference type="SAM" id="MobiDB-lite"/>
    </source>
</evidence>
<dbReference type="RefSeq" id="XP_024313385.1">
    <property type="nucleotide sequence ID" value="XM_024457617.1"/>
</dbReference>
<protein>
    <recommendedName>
        <fullName evidence="5">Ubiquitin-like protease family profile domain-containing protein</fullName>
    </recommendedName>
</protein>
<evidence type="ECO:0000313" key="3">
    <source>
        <dbReference type="EnsemblPlants" id="PNT77016"/>
    </source>
</evidence>
<dbReference type="EMBL" id="CM000880">
    <property type="protein sequence ID" value="PNT77016.1"/>
    <property type="molecule type" value="Genomic_DNA"/>
</dbReference>
<dbReference type="GeneID" id="112270010"/>
<feature type="region of interest" description="Disordered" evidence="1">
    <location>
        <begin position="1"/>
        <end position="126"/>
    </location>
</feature>
<gene>
    <name evidence="3" type="primary">LOC112270010</name>
    <name evidence="2" type="ORF">BRADI_1g56837v3</name>
</gene>
<dbReference type="AlphaFoldDB" id="A0A2K2DRV8"/>
<evidence type="ECO:0000313" key="2">
    <source>
        <dbReference type="EMBL" id="PNT77016.1"/>
    </source>
</evidence>
<reference evidence="3" key="3">
    <citation type="submission" date="2018-08" db="UniProtKB">
        <authorList>
            <consortium name="EnsemblPlants"/>
        </authorList>
    </citation>
    <scope>IDENTIFICATION</scope>
    <source>
        <strain evidence="3">cv. Bd21</strain>
    </source>
</reference>
<proteinExistence type="predicted"/>
<keyword evidence="4" id="KW-1185">Reference proteome</keyword>
<dbReference type="Gramene" id="PNT77016">
    <property type="protein sequence ID" value="PNT77016"/>
    <property type="gene ID" value="BRADI_1g56837v3"/>
</dbReference>
<evidence type="ECO:0000313" key="4">
    <source>
        <dbReference type="Proteomes" id="UP000008810"/>
    </source>
</evidence>
<dbReference type="EnsemblPlants" id="PNT77016">
    <property type="protein sequence ID" value="PNT77016"/>
    <property type="gene ID" value="BRADI_1g56837v3"/>
</dbReference>
<reference evidence="2" key="2">
    <citation type="submission" date="2017-06" db="EMBL/GenBank/DDBJ databases">
        <title>WGS assembly of Brachypodium distachyon.</title>
        <authorList>
            <consortium name="The International Brachypodium Initiative"/>
            <person name="Lucas S."/>
            <person name="Harmon-Smith M."/>
            <person name="Lail K."/>
            <person name="Tice H."/>
            <person name="Grimwood J."/>
            <person name="Bruce D."/>
            <person name="Barry K."/>
            <person name="Shu S."/>
            <person name="Lindquist E."/>
            <person name="Wang M."/>
            <person name="Pitluck S."/>
            <person name="Vogel J.P."/>
            <person name="Garvin D.F."/>
            <person name="Mockler T.C."/>
            <person name="Schmutz J."/>
            <person name="Rokhsar D."/>
            <person name="Bevan M.W."/>
        </authorList>
    </citation>
    <scope>NUCLEOTIDE SEQUENCE</scope>
    <source>
        <strain evidence="2">Bd21</strain>
    </source>
</reference>
<accession>A0A2K2DRV8</accession>
<organism evidence="2">
    <name type="scientific">Brachypodium distachyon</name>
    <name type="common">Purple false brome</name>
    <name type="synonym">Trachynia distachya</name>
    <dbReference type="NCBI Taxonomy" id="15368"/>
    <lineage>
        <taxon>Eukaryota</taxon>
        <taxon>Viridiplantae</taxon>
        <taxon>Streptophyta</taxon>
        <taxon>Embryophyta</taxon>
        <taxon>Tracheophyta</taxon>
        <taxon>Spermatophyta</taxon>
        <taxon>Magnoliopsida</taxon>
        <taxon>Liliopsida</taxon>
        <taxon>Poales</taxon>
        <taxon>Poaceae</taxon>
        <taxon>BOP clade</taxon>
        <taxon>Pooideae</taxon>
        <taxon>Stipodae</taxon>
        <taxon>Brachypodieae</taxon>
        <taxon>Brachypodium</taxon>
    </lineage>
</organism>
<feature type="compositionally biased region" description="Polar residues" evidence="1">
    <location>
        <begin position="23"/>
        <end position="49"/>
    </location>
</feature>
<evidence type="ECO:0008006" key="5">
    <source>
        <dbReference type="Google" id="ProtNLM"/>
    </source>
</evidence>
<feature type="compositionally biased region" description="Polar residues" evidence="1">
    <location>
        <begin position="111"/>
        <end position="126"/>
    </location>
</feature>
<sequence length="470" mass="52965">MRYHANSADRSGSLPGPMVNNLFKRSQNNSGSAGDTSSDCTSTRKNNSVGRIVQIWPPGHQSEHGGMKHSCSPLTAPAAEPAKGAPTCRANLPPQTETTAYPLNIDRTPVQPDSASPLDNSGSSTFKTPDVLKPLVTYSPTTMARLTSESGFLARLLDTEESLKLDARALDSDFADTPIKRVTCVMVSMARNPWIFGAAVKPRPPEFIDGMFDYLAKDTSSFQWYILQGRWIIHAHPRVVDISGLHLKNIFVRNQTFSYDAFDIAIRRFTQLDRNMYGEGQKKCWRHIFESDFVMYALANEDPISERSIREKFISRCSDYEISECKMLVLPGLVVQTWWSYFWDMRKNLVHILDPTYHEDASAELTKLHDHNVQQIQNYLSKCIELLFKGWQIDWTSFKNNYVMPFVPGCRSVDSGLATLLAIRDFDGTKFVTPSSEVCFEDSRKELLYEMMSIEGNTGLVPPALTSVLD</sequence>
<name>A0A2K2DRV8_BRADI</name>